<accession>A0AAE1Y1C8</accession>
<reference evidence="2" key="2">
    <citation type="journal article" date="2024" name="Plant">
        <title>Genomic evolution and insights into agronomic trait innovations of Sesamum species.</title>
        <authorList>
            <person name="Miao H."/>
            <person name="Wang L."/>
            <person name="Qu L."/>
            <person name="Liu H."/>
            <person name="Sun Y."/>
            <person name="Le M."/>
            <person name="Wang Q."/>
            <person name="Wei S."/>
            <person name="Zheng Y."/>
            <person name="Lin W."/>
            <person name="Duan Y."/>
            <person name="Cao H."/>
            <person name="Xiong S."/>
            <person name="Wang X."/>
            <person name="Wei L."/>
            <person name="Li C."/>
            <person name="Ma Q."/>
            <person name="Ju M."/>
            <person name="Zhao R."/>
            <person name="Li G."/>
            <person name="Mu C."/>
            <person name="Tian Q."/>
            <person name="Mei H."/>
            <person name="Zhang T."/>
            <person name="Gao T."/>
            <person name="Zhang H."/>
        </authorList>
    </citation>
    <scope>NUCLEOTIDE SEQUENCE</scope>
    <source>
        <strain evidence="2">3651</strain>
    </source>
</reference>
<organism evidence="2 3">
    <name type="scientific">Sesamum alatum</name>
    <dbReference type="NCBI Taxonomy" id="300844"/>
    <lineage>
        <taxon>Eukaryota</taxon>
        <taxon>Viridiplantae</taxon>
        <taxon>Streptophyta</taxon>
        <taxon>Embryophyta</taxon>
        <taxon>Tracheophyta</taxon>
        <taxon>Spermatophyta</taxon>
        <taxon>Magnoliopsida</taxon>
        <taxon>eudicotyledons</taxon>
        <taxon>Gunneridae</taxon>
        <taxon>Pentapetalae</taxon>
        <taxon>asterids</taxon>
        <taxon>lamiids</taxon>
        <taxon>Lamiales</taxon>
        <taxon>Pedaliaceae</taxon>
        <taxon>Sesamum</taxon>
    </lineage>
</organism>
<proteinExistence type="predicted"/>
<keyword evidence="3" id="KW-1185">Reference proteome</keyword>
<dbReference type="AlphaFoldDB" id="A0AAE1Y1C8"/>
<evidence type="ECO:0000256" key="1">
    <source>
        <dbReference type="SAM" id="MobiDB-lite"/>
    </source>
</evidence>
<feature type="compositionally biased region" description="Polar residues" evidence="1">
    <location>
        <begin position="33"/>
        <end position="51"/>
    </location>
</feature>
<evidence type="ECO:0000313" key="2">
    <source>
        <dbReference type="EMBL" id="KAK4421409.1"/>
    </source>
</evidence>
<reference evidence="2" key="1">
    <citation type="submission" date="2020-06" db="EMBL/GenBank/DDBJ databases">
        <authorList>
            <person name="Li T."/>
            <person name="Hu X."/>
            <person name="Zhang T."/>
            <person name="Song X."/>
            <person name="Zhang H."/>
            <person name="Dai N."/>
            <person name="Sheng W."/>
            <person name="Hou X."/>
            <person name="Wei L."/>
        </authorList>
    </citation>
    <scope>NUCLEOTIDE SEQUENCE</scope>
    <source>
        <strain evidence="2">3651</strain>
        <tissue evidence="2">Leaf</tissue>
    </source>
</reference>
<protein>
    <submittedName>
        <fullName evidence="2">Uncharacterized protein</fullName>
    </submittedName>
</protein>
<evidence type="ECO:0000313" key="3">
    <source>
        <dbReference type="Proteomes" id="UP001293254"/>
    </source>
</evidence>
<dbReference type="EMBL" id="JACGWO010000008">
    <property type="protein sequence ID" value="KAK4421409.1"/>
    <property type="molecule type" value="Genomic_DNA"/>
</dbReference>
<dbReference type="Proteomes" id="UP001293254">
    <property type="component" value="Unassembled WGS sequence"/>
</dbReference>
<sequence length="132" mass="14861">MEYLKPIHHLFDKTLQLDFSDDEATPKDEPNHSTKSLSLPRSSATKLSMSTPLEPLYPKPGNSHPKPISTQSHKIPMYFSLRMKQIDIGSGVKVHGRCEEISLYQNCSYQRKPLTTVISLKSTSGCKPLGYQ</sequence>
<gene>
    <name evidence="2" type="ORF">Salat_2091400</name>
</gene>
<name>A0AAE1Y1C8_9LAMI</name>
<comment type="caution">
    <text evidence="2">The sequence shown here is derived from an EMBL/GenBank/DDBJ whole genome shotgun (WGS) entry which is preliminary data.</text>
</comment>
<feature type="region of interest" description="Disordered" evidence="1">
    <location>
        <begin position="21"/>
        <end position="71"/>
    </location>
</feature>